<evidence type="ECO:0000313" key="10">
    <source>
        <dbReference type="Proteomes" id="UP001185792"/>
    </source>
</evidence>
<evidence type="ECO:0000259" key="5">
    <source>
        <dbReference type="PROSITE" id="PS51201"/>
    </source>
</evidence>
<keyword evidence="2" id="KW-0406">Ion transport</keyword>
<accession>A0A495K4C3</accession>
<reference evidence="8 9" key="1">
    <citation type="submission" date="2018-10" db="EMBL/GenBank/DDBJ databases">
        <title>Sequencing the genomes of 1000 actinobacteria strains.</title>
        <authorList>
            <person name="Klenk H.-P."/>
        </authorList>
    </citation>
    <scope>NUCLEOTIDE SEQUENCE [LARGE SCALE GENOMIC DNA]</scope>
    <source>
        <strain evidence="8 9">DSM 44343</strain>
    </source>
</reference>
<sequence length="222" mass="23585">MHVVVMGCGRVGASIAQELQGSGHDVSIIDRDATAFRRLPEDFGGTKVKGVGFDQEVLRRAGIAEADAFAAVSSGDNSNIIAARVARETFNVPKVVARIYDAKRAAVYERLGIPTVATVPWTTDRFISALGSGSADDVAWTEPSGEVAIVQLTVHESWVGTSVTLFQENTGSRVSFINRLGRPVLPSAKSVLQQDDQVFVAALTDNLEAVRTVAAGVAPEFD</sequence>
<protein>
    <recommendedName>
        <fullName evidence="1">Trk system potassium uptake protein TrkA</fullName>
    </recommendedName>
</protein>
<gene>
    <name evidence="8" type="ORF">DFJ75_2511</name>
    <name evidence="7" type="ORF">R4198_18230</name>
</gene>
<dbReference type="GO" id="GO:0015079">
    <property type="term" value="F:potassium ion transmembrane transporter activity"/>
    <property type="evidence" value="ECO:0007669"/>
    <property type="project" value="InterPro"/>
</dbReference>
<dbReference type="InterPro" id="IPR006037">
    <property type="entry name" value="RCK_C"/>
</dbReference>
<dbReference type="PRINTS" id="PR00335">
    <property type="entry name" value="KUPTAKETRKA"/>
</dbReference>
<dbReference type="Proteomes" id="UP001185792">
    <property type="component" value="Unassembled WGS sequence"/>
</dbReference>
<feature type="domain" description="RCK N-terminal" evidence="5">
    <location>
        <begin position="1"/>
        <end position="118"/>
    </location>
</feature>
<evidence type="ECO:0000256" key="2">
    <source>
        <dbReference type="ARBA" id="ARBA00022538"/>
    </source>
</evidence>
<keyword evidence="2" id="KW-0633">Potassium transport</keyword>
<dbReference type="PANTHER" id="PTHR43833">
    <property type="entry name" value="POTASSIUM CHANNEL PROTEIN 2-RELATED-RELATED"/>
    <property type="match status" value="1"/>
</dbReference>
<accession>A0A315SD58</accession>
<dbReference type="SUPFAM" id="SSF116726">
    <property type="entry name" value="TrkA C-terminal domain-like"/>
    <property type="match status" value="1"/>
</dbReference>
<dbReference type="SUPFAM" id="SSF51735">
    <property type="entry name" value="NAD(P)-binding Rossmann-fold domains"/>
    <property type="match status" value="1"/>
</dbReference>
<evidence type="ECO:0000313" key="7">
    <source>
        <dbReference type="EMBL" id="MDV7135644.1"/>
    </source>
</evidence>
<evidence type="ECO:0000256" key="1">
    <source>
        <dbReference type="ARBA" id="ARBA00017378"/>
    </source>
</evidence>
<keyword evidence="3" id="KW-0630">Potassium</keyword>
<evidence type="ECO:0000259" key="6">
    <source>
        <dbReference type="PROSITE" id="PS51202"/>
    </source>
</evidence>
<evidence type="ECO:0000256" key="3">
    <source>
        <dbReference type="ARBA" id="ARBA00022958"/>
    </source>
</evidence>
<keyword evidence="4" id="KW-0520">NAD</keyword>
<name>A0A315SD58_WILMA</name>
<keyword evidence="10" id="KW-1185">Reference proteome</keyword>
<dbReference type="Pfam" id="PF02254">
    <property type="entry name" value="TrkA_N"/>
    <property type="match status" value="1"/>
</dbReference>
<dbReference type="AlphaFoldDB" id="A0A315SD58"/>
<dbReference type="InterPro" id="IPR036721">
    <property type="entry name" value="RCK_C_sf"/>
</dbReference>
<dbReference type="PROSITE" id="PS51201">
    <property type="entry name" value="RCK_N"/>
    <property type="match status" value="1"/>
</dbReference>
<dbReference type="Gene3D" id="3.40.50.720">
    <property type="entry name" value="NAD(P)-binding Rossmann-like Domain"/>
    <property type="match status" value="1"/>
</dbReference>
<dbReference type="InterPro" id="IPR050721">
    <property type="entry name" value="Trk_Ktr_HKT_K-transport"/>
</dbReference>
<comment type="caution">
    <text evidence="8">The sequence shown here is derived from an EMBL/GenBank/DDBJ whole genome shotgun (WGS) entry which is preliminary data.</text>
</comment>
<evidence type="ECO:0000313" key="9">
    <source>
        <dbReference type="Proteomes" id="UP000274762"/>
    </source>
</evidence>
<proteinExistence type="predicted"/>
<reference evidence="7 10" key="2">
    <citation type="submission" date="2023-10" db="EMBL/GenBank/DDBJ databases">
        <title>Development of a sustainable strategy for remediation of hydrocarbon-contaminated territories based on the waste exchange concept.</title>
        <authorList>
            <person name="Krivoruchko A."/>
        </authorList>
    </citation>
    <scope>NUCLEOTIDE SEQUENCE [LARGE SCALE GENOMIC DNA]</scope>
    <source>
        <strain evidence="7 10">IEGM 1236</strain>
    </source>
</reference>
<dbReference type="RefSeq" id="WP_023959586.1">
    <property type="nucleotide sequence ID" value="NZ_CBCRXS010000002.1"/>
</dbReference>
<dbReference type="InterPro" id="IPR036291">
    <property type="entry name" value="NAD(P)-bd_dom_sf"/>
</dbReference>
<evidence type="ECO:0000256" key="4">
    <source>
        <dbReference type="ARBA" id="ARBA00023027"/>
    </source>
</evidence>
<dbReference type="PANTHER" id="PTHR43833:SF8">
    <property type="entry name" value="TRK SYSTEM POTASSIUM UPTAKE PROTEIN TRKA"/>
    <property type="match status" value="1"/>
</dbReference>
<dbReference type="EMBL" id="RBKV01000001">
    <property type="protein sequence ID" value="RKR95685.1"/>
    <property type="molecule type" value="Genomic_DNA"/>
</dbReference>
<dbReference type="InterPro" id="IPR006036">
    <property type="entry name" value="K_uptake_TrkA"/>
</dbReference>
<dbReference type="Gene3D" id="3.30.70.1450">
    <property type="entry name" value="Regulator of K+ conductance, C-terminal domain"/>
    <property type="match status" value="1"/>
</dbReference>
<dbReference type="Proteomes" id="UP000274762">
    <property type="component" value="Unassembled WGS sequence"/>
</dbReference>
<dbReference type="EMBL" id="JAWLUM010000003">
    <property type="protein sequence ID" value="MDV7135644.1"/>
    <property type="molecule type" value="Genomic_DNA"/>
</dbReference>
<dbReference type="GO" id="GO:0005886">
    <property type="term" value="C:plasma membrane"/>
    <property type="evidence" value="ECO:0007669"/>
    <property type="project" value="InterPro"/>
</dbReference>
<organism evidence="8 9">
    <name type="scientific">Williamsia marianensis</name>
    <dbReference type="NCBI Taxonomy" id="85044"/>
    <lineage>
        <taxon>Bacteria</taxon>
        <taxon>Bacillati</taxon>
        <taxon>Actinomycetota</taxon>
        <taxon>Actinomycetes</taxon>
        <taxon>Mycobacteriales</taxon>
        <taxon>Nocardiaceae</taxon>
        <taxon>Williamsia</taxon>
    </lineage>
</organism>
<keyword evidence="2" id="KW-0813">Transport</keyword>
<dbReference type="PROSITE" id="PS51202">
    <property type="entry name" value="RCK_C"/>
    <property type="match status" value="1"/>
</dbReference>
<dbReference type="InterPro" id="IPR003148">
    <property type="entry name" value="RCK_N"/>
</dbReference>
<evidence type="ECO:0000313" key="8">
    <source>
        <dbReference type="EMBL" id="RKR95685.1"/>
    </source>
</evidence>
<feature type="domain" description="RCK C-terminal" evidence="6">
    <location>
        <begin position="137"/>
        <end position="216"/>
    </location>
</feature>